<sequence>MFPEIHNLKQATLDLRHVFDFRQDTELFSLISFLRRKFSLIMNSLA</sequence>
<dbReference type="AlphaFoldDB" id="A0A0A8Z763"/>
<organism evidence="1">
    <name type="scientific">Arundo donax</name>
    <name type="common">Giant reed</name>
    <name type="synonym">Donax arundinaceus</name>
    <dbReference type="NCBI Taxonomy" id="35708"/>
    <lineage>
        <taxon>Eukaryota</taxon>
        <taxon>Viridiplantae</taxon>
        <taxon>Streptophyta</taxon>
        <taxon>Embryophyta</taxon>
        <taxon>Tracheophyta</taxon>
        <taxon>Spermatophyta</taxon>
        <taxon>Magnoliopsida</taxon>
        <taxon>Liliopsida</taxon>
        <taxon>Poales</taxon>
        <taxon>Poaceae</taxon>
        <taxon>PACMAD clade</taxon>
        <taxon>Arundinoideae</taxon>
        <taxon>Arundineae</taxon>
        <taxon>Arundo</taxon>
    </lineage>
</organism>
<accession>A0A0A8Z763</accession>
<proteinExistence type="predicted"/>
<protein>
    <submittedName>
        <fullName evidence="1">Uncharacterized protein</fullName>
    </submittedName>
</protein>
<evidence type="ECO:0000313" key="1">
    <source>
        <dbReference type="EMBL" id="JAD33523.1"/>
    </source>
</evidence>
<name>A0A0A8Z763_ARUDO</name>
<reference evidence="1" key="2">
    <citation type="journal article" date="2015" name="Data Brief">
        <title>Shoot transcriptome of the giant reed, Arundo donax.</title>
        <authorList>
            <person name="Barrero R.A."/>
            <person name="Guerrero F.D."/>
            <person name="Moolhuijzen P."/>
            <person name="Goolsby J.A."/>
            <person name="Tidwell J."/>
            <person name="Bellgard S.E."/>
            <person name="Bellgard M.I."/>
        </authorList>
    </citation>
    <scope>NUCLEOTIDE SEQUENCE</scope>
    <source>
        <tissue evidence="1">Shoot tissue taken approximately 20 cm above the soil surface</tissue>
    </source>
</reference>
<reference evidence="1" key="1">
    <citation type="submission" date="2014-09" db="EMBL/GenBank/DDBJ databases">
        <authorList>
            <person name="Magalhaes I.L.F."/>
            <person name="Oliveira U."/>
            <person name="Santos F.R."/>
            <person name="Vidigal T.H.D.A."/>
            <person name="Brescovit A.D."/>
            <person name="Santos A.J."/>
        </authorList>
    </citation>
    <scope>NUCLEOTIDE SEQUENCE</scope>
    <source>
        <tissue evidence="1">Shoot tissue taken approximately 20 cm above the soil surface</tissue>
    </source>
</reference>
<dbReference type="EMBL" id="GBRH01264372">
    <property type="protein sequence ID" value="JAD33523.1"/>
    <property type="molecule type" value="Transcribed_RNA"/>
</dbReference>